<protein>
    <submittedName>
        <fullName evidence="2">Endo-1,3-1,4-beta-glucanase</fullName>
    </submittedName>
</protein>
<dbReference type="Proteomes" id="UP000055590">
    <property type="component" value="Chromosome"/>
</dbReference>
<name>A0A0K1P8K3_9BACT</name>
<dbReference type="InterPro" id="IPR011050">
    <property type="entry name" value="Pectin_lyase_fold/virulence"/>
</dbReference>
<sequence>MSRRFLTGLALSIVCCALTIACSNPNGSSGEPSVGDWRSRIERSGLLPPERLTRWEPGLNAVGGIPADSDRERPASVYVPPDDPYGGFSVDPALANGATDASDAIQAALDAAGEQASERSRKVVYLRAGEYSIRGEGLIVPSYVTLRGQGPRGPEATRLVKPQGTWMPVVRLGHLWVKHTTPVDLAVDTAHGAKRIQVARDPGYQVGELVFIDQLEDRDRVGSWWNPVNQAHPDDDSRGWFSRQNRPTGQVVEIVGIQGNTLELSTPLRLPYFKSNRAQVVRFSGGEQDGPVVPTKKWSGVEDLYVSGGEQGNVIFTAASYSWAKNIESDRSSGSSVAFMSTFRCVLRDSFVHSTVDPNPGGAGYGLDVSEYAADNLVENNISWNFNKVMVMRAAGGGNVIAYNYFEDGWGAGYPTIPEIGMNASHYATSHHELFEGNDSWHIGGDGYWGNAIDVTFFRNHVSGRRRSAQPLQLRDEVMRKFIHVPEWHTGFSFLGNVIGTPDMKAAPQSGFVYEGSPPWNWDPVPIWAIGVEHDAGKEGQDAKVVAATLRHGNFDFFTNGVVWDEGIERRELPTSLYLDRKPSFFGENPWPWVSPEKSGAPLAILPARERFDQLLMGK</sequence>
<dbReference type="EMBL" id="CP012332">
    <property type="protein sequence ID" value="AKU89850.1"/>
    <property type="molecule type" value="Genomic_DNA"/>
</dbReference>
<dbReference type="SUPFAM" id="SSF51126">
    <property type="entry name" value="Pectin lyase-like"/>
    <property type="match status" value="1"/>
</dbReference>
<reference evidence="2 3" key="1">
    <citation type="submission" date="2015-08" db="EMBL/GenBank/DDBJ databases">
        <authorList>
            <person name="Babu N.S."/>
            <person name="Beckwith C.J."/>
            <person name="Beseler K.G."/>
            <person name="Brison A."/>
            <person name="Carone J.V."/>
            <person name="Caskin T.P."/>
            <person name="Diamond M."/>
            <person name="Durham M.E."/>
            <person name="Foxe J.M."/>
            <person name="Go M."/>
            <person name="Henderson B.A."/>
            <person name="Jones I.B."/>
            <person name="McGettigan J.A."/>
            <person name="Micheletti S.J."/>
            <person name="Nasrallah M.E."/>
            <person name="Ortiz D."/>
            <person name="Piller C.R."/>
            <person name="Privatt S.R."/>
            <person name="Schneider S.L."/>
            <person name="Sharp S."/>
            <person name="Smith T.C."/>
            <person name="Stanton J.D."/>
            <person name="Ullery H.E."/>
            <person name="Wilson R.J."/>
            <person name="Serrano M.G."/>
            <person name="Buck G."/>
            <person name="Lee V."/>
            <person name="Wang Y."/>
            <person name="Carvalho R."/>
            <person name="Voegtly L."/>
            <person name="Shi R."/>
            <person name="Duckworth R."/>
            <person name="Johnson A."/>
            <person name="Loviza R."/>
            <person name="Walstead R."/>
            <person name="Shah Z."/>
            <person name="Kiflezghi M."/>
            <person name="Wade K."/>
            <person name="Ball S.L."/>
            <person name="Bradley K.W."/>
            <person name="Asai D.J."/>
            <person name="Bowman C.A."/>
            <person name="Russell D.A."/>
            <person name="Pope W.H."/>
            <person name="Jacobs-Sera D."/>
            <person name="Hendrix R.W."/>
            <person name="Hatfull G.F."/>
        </authorList>
    </citation>
    <scope>NUCLEOTIDE SEQUENCE [LARGE SCALE GENOMIC DNA]</scope>
    <source>
        <strain evidence="2 3">DSM 27710</strain>
    </source>
</reference>
<accession>A0A0K1P8K3</accession>
<dbReference type="RefSeq" id="WP_050724380.1">
    <property type="nucleotide sequence ID" value="NZ_CP012332.1"/>
</dbReference>
<proteinExistence type="predicted"/>
<gene>
    <name evidence="2" type="ORF">AKJ08_0237</name>
</gene>
<feature type="chain" id="PRO_5005465495" evidence="1">
    <location>
        <begin position="22"/>
        <end position="619"/>
    </location>
</feature>
<evidence type="ECO:0000313" key="3">
    <source>
        <dbReference type="Proteomes" id="UP000055590"/>
    </source>
</evidence>
<dbReference type="KEGG" id="vin:AKJ08_0237"/>
<evidence type="ECO:0000256" key="1">
    <source>
        <dbReference type="SAM" id="SignalP"/>
    </source>
</evidence>
<keyword evidence="3" id="KW-1185">Reference proteome</keyword>
<dbReference type="STRING" id="1391653.AKJ08_0237"/>
<evidence type="ECO:0000313" key="2">
    <source>
        <dbReference type="EMBL" id="AKU89850.1"/>
    </source>
</evidence>
<dbReference type="Gene3D" id="2.160.20.10">
    <property type="entry name" value="Single-stranded right-handed beta-helix, Pectin lyase-like"/>
    <property type="match status" value="2"/>
</dbReference>
<keyword evidence="1" id="KW-0732">Signal</keyword>
<dbReference type="InterPro" id="IPR012334">
    <property type="entry name" value="Pectin_lyas_fold"/>
</dbReference>
<organism evidence="2 3">
    <name type="scientific">Vulgatibacter incomptus</name>
    <dbReference type="NCBI Taxonomy" id="1391653"/>
    <lineage>
        <taxon>Bacteria</taxon>
        <taxon>Pseudomonadati</taxon>
        <taxon>Myxococcota</taxon>
        <taxon>Myxococcia</taxon>
        <taxon>Myxococcales</taxon>
        <taxon>Cystobacterineae</taxon>
        <taxon>Vulgatibacteraceae</taxon>
        <taxon>Vulgatibacter</taxon>
    </lineage>
</organism>
<dbReference type="PROSITE" id="PS51257">
    <property type="entry name" value="PROKAR_LIPOPROTEIN"/>
    <property type="match status" value="1"/>
</dbReference>
<dbReference type="AlphaFoldDB" id="A0A0K1P8K3"/>
<feature type="signal peptide" evidence="1">
    <location>
        <begin position="1"/>
        <end position="21"/>
    </location>
</feature>